<dbReference type="AlphaFoldDB" id="A0A388SZ43"/>
<feature type="region of interest" description="Disordered" evidence="1">
    <location>
        <begin position="303"/>
        <end position="322"/>
    </location>
</feature>
<accession>A0A388SZ43</accession>
<protein>
    <recommendedName>
        <fullName evidence="4">AAA family ATPase</fullName>
    </recommendedName>
</protein>
<proteinExistence type="predicted"/>
<dbReference type="RefSeq" id="WP_245991196.1">
    <property type="nucleotide sequence ID" value="NZ_BGZL01000005.1"/>
</dbReference>
<reference evidence="2 3" key="1">
    <citation type="submission" date="2018-07" db="EMBL/GenBank/DDBJ databases">
        <title>Whole Genome Shotgun Sequence of Streptomyces spongiicola strain 531S.</title>
        <authorList>
            <person name="Dohra H."/>
            <person name="Kodani S."/>
        </authorList>
    </citation>
    <scope>NUCLEOTIDE SEQUENCE [LARGE SCALE GENOMIC DNA]</scope>
    <source>
        <strain evidence="2 3">531S</strain>
    </source>
</reference>
<organism evidence="2 3">
    <name type="scientific">Streptomyces spongiicola</name>
    <dbReference type="NCBI Taxonomy" id="1690221"/>
    <lineage>
        <taxon>Bacteria</taxon>
        <taxon>Bacillati</taxon>
        <taxon>Actinomycetota</taxon>
        <taxon>Actinomycetes</taxon>
        <taxon>Kitasatosporales</taxon>
        <taxon>Streptomycetaceae</taxon>
        <taxon>Streptomyces</taxon>
    </lineage>
</organism>
<comment type="caution">
    <text evidence="2">The sequence shown here is derived from an EMBL/GenBank/DDBJ whole genome shotgun (WGS) entry which is preliminary data.</text>
</comment>
<dbReference type="Gene3D" id="3.40.50.300">
    <property type="entry name" value="P-loop containing nucleotide triphosphate hydrolases"/>
    <property type="match status" value="1"/>
</dbReference>
<dbReference type="Pfam" id="PF13481">
    <property type="entry name" value="AAA_25"/>
    <property type="match status" value="1"/>
</dbReference>
<evidence type="ECO:0000313" key="3">
    <source>
        <dbReference type="Proteomes" id="UP000265354"/>
    </source>
</evidence>
<feature type="region of interest" description="Disordered" evidence="1">
    <location>
        <begin position="389"/>
        <end position="436"/>
    </location>
</feature>
<gene>
    <name evidence="2" type="ORF">SSP531S_24600</name>
</gene>
<sequence>MTTHDDAGAPPIDPAVLLLGSAPEAPPDSAWAGHYEDEGEDEPAARSWQAQDLRSVLDGTYKPPQPSVGERDDGVGVFYPGRINSVASESEAGKTWFALIVCLQEINKGNHVVYLDFEDDAGGVVGRLLVLGAVPADILDRFHYIRPESKPGPADLADLAQLMELRPTLAVVDGVTEAMSLYGLELKDNTDVAAFGRQLLRPLSNAGAAVVTLDHVVKAGENRGRYSLGGVHKLNGLNGVMYMLENLRPFGVGVTGKSRVRIAKDRPAQLRKHGFANKTGMHWYGDLVVASHDASFAEAHLYPPVQTDDSPETAAEAGEQERRKRLAVELERKVLDVLRDAREPLSKNAVEGLVEGKASEVRRTLAALVARNLVIVVEGPRKALLHSLATSSHLVPPRPGTKSAPRPSSPSPFKEGDGDEDEVRSRDDRAAGTRSKPLGHPSWFLYSAPLDTPAPCGNCETHSRLYRLPFKGTRTGFCTGCLPARFQKAARLTRRPLCAACGKATSSLDQLTHPECASQ</sequence>
<dbReference type="Proteomes" id="UP000265354">
    <property type="component" value="Unassembled WGS sequence"/>
</dbReference>
<evidence type="ECO:0000256" key="1">
    <source>
        <dbReference type="SAM" id="MobiDB-lite"/>
    </source>
</evidence>
<dbReference type="SUPFAM" id="SSF52540">
    <property type="entry name" value="P-loop containing nucleoside triphosphate hydrolases"/>
    <property type="match status" value="1"/>
</dbReference>
<dbReference type="EMBL" id="BGZL01000005">
    <property type="protein sequence ID" value="GBQ01030.1"/>
    <property type="molecule type" value="Genomic_DNA"/>
</dbReference>
<evidence type="ECO:0000313" key="2">
    <source>
        <dbReference type="EMBL" id="GBQ01030.1"/>
    </source>
</evidence>
<evidence type="ECO:0008006" key="4">
    <source>
        <dbReference type="Google" id="ProtNLM"/>
    </source>
</evidence>
<name>A0A388SZ43_9ACTN</name>
<feature type="region of interest" description="Disordered" evidence="1">
    <location>
        <begin position="1"/>
        <end position="50"/>
    </location>
</feature>
<dbReference type="InterPro" id="IPR027417">
    <property type="entry name" value="P-loop_NTPase"/>
</dbReference>